<proteinExistence type="predicted"/>
<dbReference type="EMBL" id="AAGTPA010000029">
    <property type="protein sequence ID" value="EBR8435483.1"/>
    <property type="molecule type" value="Genomic_DNA"/>
</dbReference>
<organism evidence="1">
    <name type="scientific">Salmonella enterica subsp. enterica serovar Panama</name>
    <dbReference type="NCBI Taxonomy" id="29472"/>
    <lineage>
        <taxon>Bacteria</taxon>
        <taxon>Pseudomonadati</taxon>
        <taxon>Pseudomonadota</taxon>
        <taxon>Gammaproteobacteria</taxon>
        <taxon>Enterobacterales</taxon>
        <taxon>Enterobacteriaceae</taxon>
        <taxon>Salmonella</taxon>
    </lineage>
</organism>
<comment type="caution">
    <text evidence="1">The sequence shown here is derived from an EMBL/GenBank/DDBJ whole genome shotgun (WGS) entry which is preliminary data.</text>
</comment>
<name>A0A5U8JBJ0_SALET</name>
<sequence length="71" mass="8303">MNLKLKLIQVVGTSSFCPRRIKMFLLWRVMSQIEREINRTLAEADVSKITPEQRDELNALVNRMNIACGRR</sequence>
<reference evidence="1" key="1">
    <citation type="submission" date="2018-06" db="EMBL/GenBank/DDBJ databases">
        <authorList>
            <person name="Ashton P.M."/>
            <person name="Dallman T."/>
            <person name="Nair S."/>
            <person name="De Pinna E."/>
            <person name="Peters T."/>
            <person name="Grant K."/>
        </authorList>
    </citation>
    <scope>NUCLEOTIDE SEQUENCE [LARGE SCALE GENOMIC DNA]</scope>
    <source>
        <strain evidence="1">449454</strain>
    </source>
</reference>
<protein>
    <submittedName>
        <fullName evidence="1">Uncharacterized protein</fullName>
    </submittedName>
</protein>
<dbReference type="Proteomes" id="UP000839597">
    <property type="component" value="Unassembled WGS sequence"/>
</dbReference>
<evidence type="ECO:0000313" key="1">
    <source>
        <dbReference type="EMBL" id="EBR8435483.1"/>
    </source>
</evidence>
<gene>
    <name evidence="1" type="ORF">DOI44_21155</name>
</gene>
<accession>A0A5U8JBJ0</accession>
<dbReference type="AlphaFoldDB" id="A0A5U8JBJ0"/>